<dbReference type="EMBL" id="LECW02000024">
    <property type="protein sequence ID" value="KRT93021.1"/>
    <property type="molecule type" value="Genomic_DNA"/>
</dbReference>
<evidence type="ECO:0000313" key="4">
    <source>
        <dbReference type="Proteomes" id="UP000036168"/>
    </source>
</evidence>
<protein>
    <submittedName>
        <fullName evidence="3">YodL domain-containing protein</fullName>
    </submittedName>
</protein>
<feature type="domain" description="YodL-like" evidence="1">
    <location>
        <begin position="27"/>
        <end position="98"/>
    </location>
</feature>
<dbReference type="AlphaFoldDB" id="A0A0J6HU28"/>
<evidence type="ECO:0000313" key="5">
    <source>
        <dbReference type="Proteomes" id="UP001341297"/>
    </source>
</evidence>
<accession>A0A0J6HU28</accession>
<dbReference type="RefSeq" id="WP_048406038.1">
    <property type="nucleotide sequence ID" value="NZ_CP023481.1"/>
</dbReference>
<sequence>MPLNFQLFKKKLTAFDVTIFQTPRFGEEKGYEMVYRTEINGRTHEDVLERTFSTFNVYDTVPNDYKARFLATGDIVLIDEGRKGKTYYKLLSTGWSKINRILLQSS</sequence>
<evidence type="ECO:0000259" key="1">
    <source>
        <dbReference type="Pfam" id="PF14191"/>
    </source>
</evidence>
<reference evidence="2 4" key="1">
    <citation type="journal article" date="2015" name="Int. J. Syst. Evol. Microbiol.">
        <title>Bacillus glycinifermentans sp. nov., isolated from fermented soybean paste.</title>
        <authorList>
            <person name="Kim S.J."/>
            <person name="Dunlap C.A."/>
            <person name="Kwon S.W."/>
            <person name="Rooney A.P."/>
        </authorList>
    </citation>
    <scope>NUCLEOTIDE SEQUENCE [LARGE SCALE GENOMIC DNA]</scope>
    <source>
        <strain evidence="2 4">GO-13</strain>
    </source>
</reference>
<dbReference type="OrthoDB" id="2894333at2"/>
<comment type="caution">
    <text evidence="2">The sequence shown here is derived from an EMBL/GenBank/DDBJ whole genome shotgun (WGS) entry which is preliminary data.</text>
</comment>
<dbReference type="PATRIC" id="fig|1664069.3.peg.824"/>
<evidence type="ECO:0000313" key="3">
    <source>
        <dbReference type="EMBL" id="MEC0486656.1"/>
    </source>
</evidence>
<reference evidence="3 5" key="3">
    <citation type="submission" date="2023-03" db="EMBL/GenBank/DDBJ databases">
        <title>Agriculturally important microbes genome sequencing.</title>
        <authorList>
            <person name="Dunlap C."/>
        </authorList>
    </citation>
    <scope>NUCLEOTIDE SEQUENCE [LARGE SCALE GENOMIC DNA]</scope>
    <source>
        <strain evidence="3 5">CBP-3203</strain>
    </source>
</reference>
<proteinExistence type="predicted"/>
<organism evidence="2 4">
    <name type="scientific">Bacillus glycinifermentans</name>
    <dbReference type="NCBI Taxonomy" id="1664069"/>
    <lineage>
        <taxon>Bacteria</taxon>
        <taxon>Bacillati</taxon>
        <taxon>Bacillota</taxon>
        <taxon>Bacilli</taxon>
        <taxon>Bacillales</taxon>
        <taxon>Bacillaceae</taxon>
        <taxon>Bacillus</taxon>
    </lineage>
</organism>
<dbReference type="Proteomes" id="UP001341297">
    <property type="component" value="Unassembled WGS sequence"/>
</dbReference>
<dbReference type="Pfam" id="PF14191">
    <property type="entry name" value="YodL"/>
    <property type="match status" value="1"/>
</dbReference>
<evidence type="ECO:0000313" key="2">
    <source>
        <dbReference type="EMBL" id="KRT93021.1"/>
    </source>
</evidence>
<dbReference type="STRING" id="1664069.BGLY_2540"/>
<dbReference type="EMBL" id="JARRTL010000019">
    <property type="protein sequence ID" value="MEC0486656.1"/>
    <property type="molecule type" value="Genomic_DNA"/>
</dbReference>
<reference evidence="2" key="2">
    <citation type="submission" date="2015-10" db="EMBL/GenBank/DDBJ databases">
        <authorList>
            <person name="Gilbert D.G."/>
        </authorList>
    </citation>
    <scope>NUCLEOTIDE SEQUENCE</scope>
    <source>
        <strain evidence="2">GO-13</strain>
    </source>
</reference>
<gene>
    <name evidence="2" type="ORF">AB447_221075</name>
    <name evidence="3" type="ORF">P8828_17900</name>
</gene>
<keyword evidence="5" id="KW-1185">Reference proteome</keyword>
<name>A0A0J6HU28_9BACI</name>
<dbReference type="Proteomes" id="UP000036168">
    <property type="component" value="Unassembled WGS sequence"/>
</dbReference>
<dbReference type="InterPro" id="IPR025923">
    <property type="entry name" value="YodL-like_dom"/>
</dbReference>